<proteinExistence type="predicted"/>
<dbReference type="Proteomes" id="UP001165160">
    <property type="component" value="Unassembled WGS sequence"/>
</dbReference>
<evidence type="ECO:0000313" key="4">
    <source>
        <dbReference type="EMBL" id="GMI13603.1"/>
    </source>
</evidence>
<dbReference type="CDD" id="cd06257">
    <property type="entry name" value="DnaJ"/>
    <property type="match status" value="1"/>
</dbReference>
<evidence type="ECO:0000259" key="3">
    <source>
        <dbReference type="PROSITE" id="PS50076"/>
    </source>
</evidence>
<dbReference type="InterPro" id="IPR001623">
    <property type="entry name" value="DnaJ_domain"/>
</dbReference>
<name>A0A9W7FK03_9STRA</name>
<evidence type="ECO:0000256" key="2">
    <source>
        <dbReference type="SAM" id="SignalP"/>
    </source>
</evidence>
<accession>A0A9W7FK03</accession>
<gene>
    <name evidence="4" type="ORF">TrVE_jg2315</name>
</gene>
<keyword evidence="5" id="KW-1185">Reference proteome</keyword>
<feature type="signal peptide" evidence="2">
    <location>
        <begin position="1"/>
        <end position="20"/>
    </location>
</feature>
<dbReference type="Pfam" id="PF00226">
    <property type="entry name" value="DnaJ"/>
    <property type="match status" value="1"/>
</dbReference>
<comment type="caution">
    <text evidence="4">The sequence shown here is derived from an EMBL/GenBank/DDBJ whole genome shotgun (WGS) entry which is preliminary data.</text>
</comment>
<sequence>MRASIALAILCLVCAPPASSFVISPRCRSPTRLEATKAKAKSKKKAPTSSGGFGTKKDVKAPFNAAASLLRSEKLYDKLEKESFQDTISEGDSTSVFREYVVTVQTPSQSWFPAAQLCLLTHSSSPSVHLPPSLSYLAREVLHCAKSASPSFSPSPPVSYAIEPLSEFMTHVYDVCIRPEQSTQEVMTLKEAREILGLEKEYEENDVKGKYRKMTLKYHPDRFVGEDKDSEEAKEAEIKFDRAAKAYDVLTSRNGHQSFYASLGGKARNEFKTVEVEDVGKERVGMSMDLELGGYRCAVRMLDTEISSFFIARNENFSEK</sequence>
<reference evidence="5" key="1">
    <citation type="journal article" date="2023" name="Commun. Biol.">
        <title>Genome analysis of Parmales, the sister group of diatoms, reveals the evolutionary specialization of diatoms from phago-mixotrophs to photoautotrophs.</title>
        <authorList>
            <person name="Ban H."/>
            <person name="Sato S."/>
            <person name="Yoshikawa S."/>
            <person name="Yamada K."/>
            <person name="Nakamura Y."/>
            <person name="Ichinomiya M."/>
            <person name="Sato N."/>
            <person name="Blanc-Mathieu R."/>
            <person name="Endo H."/>
            <person name="Kuwata A."/>
            <person name="Ogata H."/>
        </authorList>
    </citation>
    <scope>NUCLEOTIDE SEQUENCE [LARGE SCALE GENOMIC DNA]</scope>
    <source>
        <strain evidence="5">NIES 3699</strain>
    </source>
</reference>
<feature type="region of interest" description="Disordered" evidence="1">
    <location>
        <begin position="34"/>
        <end position="55"/>
    </location>
</feature>
<dbReference type="SMART" id="SM00271">
    <property type="entry name" value="DnaJ"/>
    <property type="match status" value="1"/>
</dbReference>
<dbReference type="InterPro" id="IPR036869">
    <property type="entry name" value="J_dom_sf"/>
</dbReference>
<protein>
    <recommendedName>
        <fullName evidence="3">J domain-containing protein</fullName>
    </recommendedName>
</protein>
<dbReference type="SUPFAM" id="SSF46565">
    <property type="entry name" value="Chaperone J-domain"/>
    <property type="match status" value="1"/>
</dbReference>
<keyword evidence="2" id="KW-0732">Signal</keyword>
<dbReference type="AlphaFoldDB" id="A0A9W7FK03"/>
<dbReference type="Gene3D" id="1.10.287.110">
    <property type="entry name" value="DnaJ domain"/>
    <property type="match status" value="1"/>
</dbReference>
<dbReference type="PANTHER" id="PTHR44743">
    <property type="entry name" value="PUTATIVE, EXPRESSED-RELATED"/>
    <property type="match status" value="1"/>
</dbReference>
<evidence type="ECO:0000313" key="5">
    <source>
        <dbReference type="Proteomes" id="UP001165160"/>
    </source>
</evidence>
<dbReference type="PANTHER" id="PTHR44743:SF10">
    <property type="entry name" value="J DOMAIN-CONTAINING PROTEIN"/>
    <property type="match status" value="1"/>
</dbReference>
<evidence type="ECO:0000256" key="1">
    <source>
        <dbReference type="SAM" id="MobiDB-lite"/>
    </source>
</evidence>
<dbReference type="EMBL" id="BRXX01000473">
    <property type="protein sequence ID" value="GMI13603.1"/>
    <property type="molecule type" value="Genomic_DNA"/>
</dbReference>
<dbReference type="PROSITE" id="PS50076">
    <property type="entry name" value="DNAJ_2"/>
    <property type="match status" value="1"/>
</dbReference>
<feature type="domain" description="J" evidence="3">
    <location>
        <begin position="191"/>
        <end position="264"/>
    </location>
</feature>
<feature type="chain" id="PRO_5040792667" description="J domain-containing protein" evidence="2">
    <location>
        <begin position="21"/>
        <end position="320"/>
    </location>
</feature>
<dbReference type="PRINTS" id="PR00625">
    <property type="entry name" value="JDOMAIN"/>
</dbReference>
<organism evidence="4 5">
    <name type="scientific">Triparma verrucosa</name>
    <dbReference type="NCBI Taxonomy" id="1606542"/>
    <lineage>
        <taxon>Eukaryota</taxon>
        <taxon>Sar</taxon>
        <taxon>Stramenopiles</taxon>
        <taxon>Ochrophyta</taxon>
        <taxon>Bolidophyceae</taxon>
        <taxon>Parmales</taxon>
        <taxon>Triparmaceae</taxon>
        <taxon>Triparma</taxon>
    </lineage>
</organism>